<dbReference type="EMBL" id="JAROCA020000001">
    <property type="protein sequence ID" value="MDY0405986.1"/>
    <property type="molecule type" value="Genomic_DNA"/>
</dbReference>
<gene>
    <name evidence="1" type="ORF">P5G51_011835</name>
</gene>
<dbReference type="Gene3D" id="1.20.1500.10">
    <property type="entry name" value="YheA/YmcA-like"/>
    <property type="match status" value="1"/>
</dbReference>
<dbReference type="RefSeq" id="WP_306065874.1">
    <property type="nucleotide sequence ID" value="NZ_JAROCA020000001.1"/>
</dbReference>
<proteinExistence type="predicted"/>
<dbReference type="Pfam" id="PF06133">
    <property type="entry name" value="Com_YlbF"/>
    <property type="match status" value="1"/>
</dbReference>
<dbReference type="PANTHER" id="PTHR38448">
    <property type="entry name" value="REGULATORY PROTEIN YLBF-RELATED"/>
    <property type="match status" value="1"/>
</dbReference>
<accession>A0ABU5CJ69</accession>
<evidence type="ECO:0000313" key="2">
    <source>
        <dbReference type="Proteomes" id="UP001228376"/>
    </source>
</evidence>
<evidence type="ECO:0000313" key="1">
    <source>
        <dbReference type="EMBL" id="MDY0405986.1"/>
    </source>
</evidence>
<dbReference type="InterPro" id="IPR052767">
    <property type="entry name" value="Bact_com_dev_regulator"/>
</dbReference>
<dbReference type="Proteomes" id="UP001228376">
    <property type="component" value="Unassembled WGS sequence"/>
</dbReference>
<dbReference type="InterPro" id="IPR023378">
    <property type="entry name" value="YheA/YmcA-like_dom_sf"/>
</dbReference>
<reference evidence="1 2" key="1">
    <citation type="submission" date="2023-10" db="EMBL/GenBank/DDBJ databases">
        <title>179-bfca-hs.</title>
        <authorList>
            <person name="Miliotis G."/>
            <person name="Sengupta P."/>
            <person name="Hameed A."/>
            <person name="Chuvochina M."/>
            <person name="Mcdonagh F."/>
            <person name="Simpson A.C."/>
            <person name="Singh N.K."/>
            <person name="Rekha P.D."/>
            <person name="Raman K."/>
            <person name="Hugenholtz P."/>
            <person name="Venkateswaran K."/>
        </authorList>
    </citation>
    <scope>NUCLEOTIDE SEQUENCE [LARGE SCALE GENOMIC DNA]</scope>
    <source>
        <strain evidence="1 2">179-BFC-A-HS</strain>
    </source>
</reference>
<dbReference type="SUPFAM" id="SSF158622">
    <property type="entry name" value="YheA/YmcA-like"/>
    <property type="match status" value="1"/>
</dbReference>
<comment type="caution">
    <text evidence="1">The sequence shown here is derived from an EMBL/GenBank/DDBJ whole genome shotgun (WGS) entry which is preliminary data.</text>
</comment>
<sequence>MIATLEFADLLDHAEDFGKMVIESDIMEAYKKAKQDLDNDQHAQSLIKAFNDIKDQYAEVQRFGRYHPEYNEIMKAVRVKKREMDMNDMVAAFKVAERNMQKLLDDISECIALAISDQIKVPKEGAALAEGCGSGGGCGCKAS</sequence>
<dbReference type="PANTHER" id="PTHR38448:SF2">
    <property type="entry name" value="REGULATORY PROTEIN YLBF"/>
    <property type="match status" value="1"/>
</dbReference>
<name>A0ABU5CJ69_9BACI</name>
<dbReference type="InterPro" id="IPR010368">
    <property type="entry name" value="Com_YlbF"/>
</dbReference>
<protein>
    <submittedName>
        <fullName evidence="1">YlbF family regulator</fullName>
    </submittedName>
</protein>
<organism evidence="1 2">
    <name type="scientific">Tigheibacillus jepli</name>
    <dbReference type="NCBI Taxonomy" id="3035914"/>
    <lineage>
        <taxon>Bacteria</taxon>
        <taxon>Bacillati</taxon>
        <taxon>Bacillota</taxon>
        <taxon>Bacilli</taxon>
        <taxon>Bacillales</taxon>
        <taxon>Bacillaceae</taxon>
        <taxon>Tigheibacillus</taxon>
    </lineage>
</organism>
<keyword evidence="2" id="KW-1185">Reference proteome</keyword>